<dbReference type="PROSITE" id="PS51257">
    <property type="entry name" value="PROKAR_LIPOPROTEIN"/>
    <property type="match status" value="1"/>
</dbReference>
<name>A1ZQ83_MICM2</name>
<dbReference type="EMBL" id="AAWS01000023">
    <property type="protein sequence ID" value="EAY27492.1"/>
    <property type="molecule type" value="Genomic_DNA"/>
</dbReference>
<dbReference type="Gene3D" id="3.90.660.50">
    <property type="match status" value="1"/>
</dbReference>
<accession>A1ZQ83</accession>
<reference evidence="2 3" key="1">
    <citation type="submission" date="2007-01" db="EMBL/GenBank/DDBJ databases">
        <authorList>
            <person name="Haygood M."/>
            <person name="Podell S."/>
            <person name="Anderson C."/>
            <person name="Hopkinson B."/>
            <person name="Roe K."/>
            <person name="Barbeau K."/>
            <person name="Gaasterland T."/>
            <person name="Ferriera S."/>
            <person name="Johnson J."/>
            <person name="Kravitz S."/>
            <person name="Beeson K."/>
            <person name="Sutton G."/>
            <person name="Rogers Y.-H."/>
            <person name="Friedman R."/>
            <person name="Frazier M."/>
            <person name="Venter J.C."/>
        </authorList>
    </citation>
    <scope>NUCLEOTIDE SEQUENCE [LARGE SCALE GENOMIC DNA]</scope>
    <source>
        <strain evidence="2 3">ATCC 23134</strain>
    </source>
</reference>
<dbReference type="SUPFAM" id="SSF51905">
    <property type="entry name" value="FAD/NAD(P)-binding domain"/>
    <property type="match status" value="1"/>
</dbReference>
<organism evidence="2 3">
    <name type="scientific">Microscilla marina ATCC 23134</name>
    <dbReference type="NCBI Taxonomy" id="313606"/>
    <lineage>
        <taxon>Bacteria</taxon>
        <taxon>Pseudomonadati</taxon>
        <taxon>Bacteroidota</taxon>
        <taxon>Cytophagia</taxon>
        <taxon>Cytophagales</taxon>
        <taxon>Microscillaceae</taxon>
        <taxon>Microscilla</taxon>
    </lineage>
</organism>
<feature type="domain" description="Amine oxidase" evidence="1">
    <location>
        <begin position="18"/>
        <end position="482"/>
    </location>
</feature>
<dbReference type="InterPro" id="IPR036188">
    <property type="entry name" value="FAD/NAD-bd_sf"/>
</dbReference>
<keyword evidence="3" id="KW-1185">Reference proteome</keyword>
<dbReference type="PANTHER" id="PTHR46313:SF3">
    <property type="entry name" value="PROLYCOPENE ISOMERASE, CHLOROPLASTIC"/>
    <property type="match status" value="1"/>
</dbReference>
<dbReference type="GO" id="GO:0016491">
    <property type="term" value="F:oxidoreductase activity"/>
    <property type="evidence" value="ECO:0007669"/>
    <property type="project" value="InterPro"/>
</dbReference>
<dbReference type="RefSeq" id="WP_002699511.1">
    <property type="nucleotide sequence ID" value="NZ_AAWS01000023.1"/>
</dbReference>
<evidence type="ECO:0000259" key="1">
    <source>
        <dbReference type="Pfam" id="PF01593"/>
    </source>
</evidence>
<dbReference type="Gene3D" id="3.50.50.60">
    <property type="entry name" value="FAD/NAD(P)-binding domain"/>
    <property type="match status" value="2"/>
</dbReference>
<evidence type="ECO:0000313" key="3">
    <source>
        <dbReference type="Proteomes" id="UP000004095"/>
    </source>
</evidence>
<comment type="caution">
    <text evidence="2">The sequence shown here is derived from an EMBL/GenBank/DDBJ whole genome shotgun (WGS) entry which is preliminary data.</text>
</comment>
<keyword evidence="2" id="KW-0449">Lipoprotein</keyword>
<sequence length="491" mass="55638">MKSTHHQAIIVGSGMGALTTACLLAQQGLNCLVLEQNYLPGGCTSSYWRKGFVFESGATTLVGLDPHMPLQYLLNQTGIKLNTIHLSLPMQVHLKDQQVAQRYQSLDAWITEAERVFGKKNQRKFWEFCYKVSQFVWKTSLRQTAFPPTQLADWWQCIRNASVQQVNYARYAFFSMQWLLKKFDLLDNQLFVNFVDEQLLITAQNYHPEVNVLFGATALCYTNYKNYYMPGGLINLVNPLIEYLEQHGSEVILRNGVQQIEYNTVNQQYNITAKKGNYTCDFLISGVPLNNTVQLYKNAVKPTLKHKVLPSEKLNSAFQMGIGFTPGKHTPQNCIHHQIHLPKPLPEVGSHSIFVSLSHPKDPSRCDTKGQMVASISTHIAHPAQNTNINKDLVEQVILDTLEQKGFLAKEDIIYSHSSTQKSWQKWTGRAYGFVGGYPQYMNTKPWQMVGARLDQHKAYLCGDTAYPGQGIPGAVLSGIIAFDKLKRDWL</sequence>
<proteinExistence type="predicted"/>
<evidence type="ECO:0000313" key="2">
    <source>
        <dbReference type="EMBL" id="EAY27492.1"/>
    </source>
</evidence>
<dbReference type="eggNOG" id="COG1233">
    <property type="taxonomic scope" value="Bacteria"/>
</dbReference>
<dbReference type="InterPro" id="IPR002937">
    <property type="entry name" value="Amino_oxidase"/>
</dbReference>
<protein>
    <submittedName>
        <fullName evidence="2">Lipoprotein, putative</fullName>
    </submittedName>
</protein>
<dbReference type="InterPro" id="IPR045892">
    <property type="entry name" value="CrtISO-like"/>
</dbReference>
<dbReference type="OrthoDB" id="9789960at2"/>
<dbReference type="Proteomes" id="UP000004095">
    <property type="component" value="Unassembled WGS sequence"/>
</dbReference>
<dbReference type="Pfam" id="PF01593">
    <property type="entry name" value="Amino_oxidase"/>
    <property type="match status" value="1"/>
</dbReference>
<dbReference type="GO" id="GO:0016116">
    <property type="term" value="P:carotenoid metabolic process"/>
    <property type="evidence" value="ECO:0007669"/>
    <property type="project" value="InterPro"/>
</dbReference>
<gene>
    <name evidence="2" type="ORF">M23134_06893</name>
</gene>
<dbReference type="PANTHER" id="PTHR46313">
    <property type="match status" value="1"/>
</dbReference>
<dbReference type="AlphaFoldDB" id="A1ZQ83"/>